<dbReference type="EMBL" id="CAJVPY010002832">
    <property type="protein sequence ID" value="CAG8573412.1"/>
    <property type="molecule type" value="Genomic_DNA"/>
</dbReference>
<organism evidence="1 2">
    <name type="scientific">Dentiscutata erythropus</name>
    <dbReference type="NCBI Taxonomy" id="1348616"/>
    <lineage>
        <taxon>Eukaryota</taxon>
        <taxon>Fungi</taxon>
        <taxon>Fungi incertae sedis</taxon>
        <taxon>Mucoromycota</taxon>
        <taxon>Glomeromycotina</taxon>
        <taxon>Glomeromycetes</taxon>
        <taxon>Diversisporales</taxon>
        <taxon>Gigasporaceae</taxon>
        <taxon>Dentiscutata</taxon>
    </lineage>
</organism>
<dbReference type="Gene3D" id="3.10.20.90">
    <property type="entry name" value="Phosphatidylinositol 3-kinase Catalytic Subunit, Chain A, domain 1"/>
    <property type="match status" value="1"/>
</dbReference>
<dbReference type="InterPro" id="IPR029071">
    <property type="entry name" value="Ubiquitin-like_domsf"/>
</dbReference>
<evidence type="ECO:0000313" key="2">
    <source>
        <dbReference type="Proteomes" id="UP000789405"/>
    </source>
</evidence>
<accession>A0A9N9BMS6</accession>
<proteinExistence type="predicted"/>
<dbReference type="AlphaFoldDB" id="A0A9N9BMS6"/>
<name>A0A9N9BMS6_9GLOM</name>
<dbReference type="OrthoDB" id="5597619at2759"/>
<feature type="non-terminal residue" evidence="1">
    <location>
        <position position="1"/>
    </location>
</feature>
<comment type="caution">
    <text evidence="1">The sequence shown here is derived from an EMBL/GenBank/DDBJ whole genome shotgun (WGS) entry which is preliminary data.</text>
</comment>
<reference evidence="1" key="1">
    <citation type="submission" date="2021-06" db="EMBL/GenBank/DDBJ databases">
        <authorList>
            <person name="Kallberg Y."/>
            <person name="Tangrot J."/>
            <person name="Rosling A."/>
        </authorList>
    </citation>
    <scope>NUCLEOTIDE SEQUENCE</scope>
    <source>
        <strain evidence="1">MA453B</strain>
    </source>
</reference>
<gene>
    <name evidence="1" type="ORF">DERYTH_LOCUS6321</name>
</gene>
<dbReference type="Proteomes" id="UP000789405">
    <property type="component" value="Unassembled WGS sequence"/>
</dbReference>
<protein>
    <submittedName>
        <fullName evidence="1">13231_t:CDS:1</fullName>
    </submittedName>
</protein>
<sequence length="45" mass="5165">NSSRPAILTFVKKQLEDGHTLSDYNIQDTEGILPNQQYLIFAEKQ</sequence>
<keyword evidence="2" id="KW-1185">Reference proteome</keyword>
<dbReference type="SUPFAM" id="SSF54236">
    <property type="entry name" value="Ubiquitin-like"/>
    <property type="match status" value="1"/>
</dbReference>
<evidence type="ECO:0000313" key="1">
    <source>
        <dbReference type="EMBL" id="CAG8573412.1"/>
    </source>
</evidence>